<evidence type="ECO:0000256" key="4">
    <source>
        <dbReference type="ARBA" id="ARBA00023012"/>
    </source>
</evidence>
<dbReference type="SUPFAM" id="SSF55874">
    <property type="entry name" value="ATPase domain of HSP90 chaperone/DNA topoisomerase II/histidine kinase"/>
    <property type="match status" value="1"/>
</dbReference>
<dbReference type="GO" id="GO:0000155">
    <property type="term" value="F:phosphorelay sensor kinase activity"/>
    <property type="evidence" value="ECO:0007669"/>
    <property type="project" value="InterPro"/>
</dbReference>
<dbReference type="PRINTS" id="PR00344">
    <property type="entry name" value="BCTRLSENSOR"/>
</dbReference>
<dbReference type="PROSITE" id="PS50109">
    <property type="entry name" value="HIS_KIN"/>
    <property type="match status" value="1"/>
</dbReference>
<evidence type="ECO:0000313" key="7">
    <source>
        <dbReference type="EMBL" id="NDL68691.1"/>
    </source>
</evidence>
<dbReference type="Pfam" id="PF02518">
    <property type="entry name" value="HATPase_c"/>
    <property type="match status" value="1"/>
</dbReference>
<evidence type="ECO:0000259" key="6">
    <source>
        <dbReference type="PROSITE" id="PS50109"/>
    </source>
</evidence>
<dbReference type="AlphaFoldDB" id="A0A7X5HY16"/>
<feature type="domain" description="Histidine kinase" evidence="6">
    <location>
        <begin position="211"/>
        <end position="322"/>
    </location>
</feature>
<feature type="transmembrane region" description="Helical" evidence="5">
    <location>
        <begin position="42"/>
        <end position="61"/>
    </location>
</feature>
<dbReference type="PANTHER" id="PTHR34220">
    <property type="entry name" value="SENSOR HISTIDINE KINASE YPDA"/>
    <property type="match status" value="1"/>
</dbReference>
<dbReference type="InterPro" id="IPR005467">
    <property type="entry name" value="His_kinase_dom"/>
</dbReference>
<comment type="catalytic activity">
    <reaction evidence="1">
        <text>ATP + protein L-histidine = ADP + protein N-phospho-L-histidine.</text>
        <dbReference type="EC" id="2.7.13.3"/>
    </reaction>
</comment>
<dbReference type="InterPro" id="IPR036890">
    <property type="entry name" value="HATPase_C_sf"/>
</dbReference>
<keyword evidence="8" id="KW-1185">Reference proteome</keyword>
<keyword evidence="5" id="KW-0812">Transmembrane</keyword>
<evidence type="ECO:0000256" key="3">
    <source>
        <dbReference type="ARBA" id="ARBA00022777"/>
    </source>
</evidence>
<keyword evidence="4" id="KW-0902">Two-component regulatory system</keyword>
<dbReference type="EC" id="2.7.13.3" evidence="2"/>
<protein>
    <recommendedName>
        <fullName evidence="2">histidine kinase</fullName>
        <ecNumber evidence="2">2.7.13.3</ecNumber>
    </recommendedName>
</protein>
<dbReference type="PANTHER" id="PTHR34220:SF7">
    <property type="entry name" value="SENSOR HISTIDINE KINASE YPDA"/>
    <property type="match status" value="1"/>
</dbReference>
<dbReference type="InterPro" id="IPR050640">
    <property type="entry name" value="Bact_2-comp_sensor_kinase"/>
</dbReference>
<reference evidence="7 8" key="1">
    <citation type="submission" date="2020-01" db="EMBL/GenBank/DDBJ databases">
        <title>Anaeroalcalibacter tamaniensis gen. nov., sp. nov., moderately halophilic strictly anaerobic fermenter bacterium from mud volcano of Taman peninsula.</title>
        <authorList>
            <person name="Frolova A."/>
            <person name="Merkel A.Y."/>
            <person name="Slobodkin A.I."/>
        </authorList>
    </citation>
    <scope>NUCLEOTIDE SEQUENCE [LARGE SCALE GENOMIC DNA]</scope>
    <source>
        <strain evidence="7 8">F-3ap</strain>
    </source>
</reference>
<evidence type="ECO:0000256" key="2">
    <source>
        <dbReference type="ARBA" id="ARBA00012438"/>
    </source>
</evidence>
<keyword evidence="3 7" id="KW-0418">Kinase</keyword>
<sequence length="323" mass="36047">MGRSLGPRQGSLGRSLGLHMVVFALLGLGVTGYLLVGQPAGNWPLFVLLPALWANLQALWIRVYRPIRQVEEELELFGEGRPVGIHELIQQLKESVDREYAAGILKREAEISALQSQINPHFLYNVLDSIRGHAMAEGVEEIADMTEALSSLFRYSISHREADVTLERELHHVRSYFKIQQYRFNNKFDLRVLVEGEAEKVLACRLPKLTLQPILENAIYHGLEMKLGPGLVTIRARVRAGQLQIAVTDDGMGVEPERLERINRNFQEWENARRLEGGGGSGIALANVNSRIKMLHGEAWGLHMASTPGLGATVEVLLPAVRD</sequence>
<dbReference type="Gene3D" id="3.30.565.10">
    <property type="entry name" value="Histidine kinase-like ATPase, C-terminal domain"/>
    <property type="match status" value="1"/>
</dbReference>
<dbReference type="Pfam" id="PF06580">
    <property type="entry name" value="His_kinase"/>
    <property type="match status" value="1"/>
</dbReference>
<dbReference type="InterPro" id="IPR010559">
    <property type="entry name" value="Sig_transdc_His_kin_internal"/>
</dbReference>
<accession>A0A7X5HY16</accession>
<dbReference type="InterPro" id="IPR004358">
    <property type="entry name" value="Sig_transdc_His_kin-like_C"/>
</dbReference>
<gene>
    <name evidence="7" type="ORF">GXN74_13180</name>
</gene>
<proteinExistence type="predicted"/>
<feature type="transmembrane region" description="Helical" evidence="5">
    <location>
        <begin position="12"/>
        <end position="36"/>
    </location>
</feature>
<dbReference type="EMBL" id="JAAEEH010000053">
    <property type="protein sequence ID" value="NDL68691.1"/>
    <property type="molecule type" value="Genomic_DNA"/>
</dbReference>
<organism evidence="7 8">
    <name type="scientific">Anaerotalea alkaliphila</name>
    <dbReference type="NCBI Taxonomy" id="2662126"/>
    <lineage>
        <taxon>Bacteria</taxon>
        <taxon>Bacillati</taxon>
        <taxon>Bacillota</taxon>
        <taxon>Clostridia</taxon>
        <taxon>Eubacteriales</taxon>
        <taxon>Anaerotalea</taxon>
    </lineage>
</organism>
<evidence type="ECO:0000256" key="5">
    <source>
        <dbReference type="SAM" id="Phobius"/>
    </source>
</evidence>
<dbReference type="Proteomes" id="UP000461585">
    <property type="component" value="Unassembled WGS sequence"/>
</dbReference>
<evidence type="ECO:0000313" key="8">
    <source>
        <dbReference type="Proteomes" id="UP000461585"/>
    </source>
</evidence>
<dbReference type="InterPro" id="IPR003594">
    <property type="entry name" value="HATPase_dom"/>
</dbReference>
<dbReference type="GO" id="GO:0016020">
    <property type="term" value="C:membrane"/>
    <property type="evidence" value="ECO:0007669"/>
    <property type="project" value="InterPro"/>
</dbReference>
<keyword evidence="5" id="KW-1133">Transmembrane helix</keyword>
<comment type="caution">
    <text evidence="7">The sequence shown here is derived from an EMBL/GenBank/DDBJ whole genome shotgun (WGS) entry which is preliminary data.</text>
</comment>
<name>A0A7X5HY16_9FIRM</name>
<evidence type="ECO:0000256" key="1">
    <source>
        <dbReference type="ARBA" id="ARBA00000085"/>
    </source>
</evidence>
<keyword evidence="3 7" id="KW-0808">Transferase</keyword>
<dbReference type="RefSeq" id="WP_162371412.1">
    <property type="nucleotide sequence ID" value="NZ_JAAEEH010000053.1"/>
</dbReference>
<dbReference type="SMART" id="SM00387">
    <property type="entry name" value="HATPase_c"/>
    <property type="match status" value="1"/>
</dbReference>
<keyword evidence="5" id="KW-0472">Membrane</keyword>